<feature type="non-terminal residue" evidence="2">
    <location>
        <position position="1"/>
    </location>
</feature>
<keyword evidence="1" id="KW-0812">Transmembrane</keyword>
<protein>
    <submittedName>
        <fullName evidence="2">Uncharacterized protein</fullName>
    </submittedName>
</protein>
<evidence type="ECO:0000256" key="1">
    <source>
        <dbReference type="SAM" id="Phobius"/>
    </source>
</evidence>
<dbReference type="AlphaFoldDB" id="X1STU5"/>
<reference evidence="2" key="1">
    <citation type="journal article" date="2014" name="Front. Microbiol.">
        <title>High frequency of phylogenetically diverse reductive dehalogenase-homologous genes in deep subseafloor sedimentary metagenomes.</title>
        <authorList>
            <person name="Kawai M."/>
            <person name="Futagami T."/>
            <person name="Toyoda A."/>
            <person name="Takaki Y."/>
            <person name="Nishi S."/>
            <person name="Hori S."/>
            <person name="Arai W."/>
            <person name="Tsubouchi T."/>
            <person name="Morono Y."/>
            <person name="Uchiyama I."/>
            <person name="Ito T."/>
            <person name="Fujiyama A."/>
            <person name="Inagaki F."/>
            <person name="Takami H."/>
        </authorList>
    </citation>
    <scope>NUCLEOTIDE SEQUENCE</scope>
    <source>
        <strain evidence="2">Expedition CK06-06</strain>
    </source>
</reference>
<keyword evidence="1" id="KW-0472">Membrane</keyword>
<feature type="transmembrane region" description="Helical" evidence="1">
    <location>
        <begin position="12"/>
        <end position="32"/>
    </location>
</feature>
<sequence length="34" mass="3913">FGIQLSETSWMHSVPVLILAIWMIFKGIVPWVRG</sequence>
<dbReference type="EMBL" id="BARW01022177">
    <property type="protein sequence ID" value="GAI96457.1"/>
    <property type="molecule type" value="Genomic_DNA"/>
</dbReference>
<comment type="caution">
    <text evidence="2">The sequence shown here is derived from an EMBL/GenBank/DDBJ whole genome shotgun (WGS) entry which is preliminary data.</text>
</comment>
<keyword evidence="1" id="KW-1133">Transmembrane helix</keyword>
<name>X1STU5_9ZZZZ</name>
<accession>X1STU5</accession>
<gene>
    <name evidence="2" type="ORF">S12H4_37092</name>
</gene>
<organism evidence="2">
    <name type="scientific">marine sediment metagenome</name>
    <dbReference type="NCBI Taxonomy" id="412755"/>
    <lineage>
        <taxon>unclassified sequences</taxon>
        <taxon>metagenomes</taxon>
        <taxon>ecological metagenomes</taxon>
    </lineage>
</organism>
<evidence type="ECO:0000313" key="2">
    <source>
        <dbReference type="EMBL" id="GAI96457.1"/>
    </source>
</evidence>
<proteinExistence type="predicted"/>